<accession>A0ABR0WWZ1</accession>
<dbReference type="Pfam" id="PF14223">
    <property type="entry name" value="Retrotran_gag_2"/>
    <property type="match status" value="1"/>
</dbReference>
<dbReference type="EMBL" id="JABTTQ020000007">
    <property type="protein sequence ID" value="KAK6151993.1"/>
    <property type="molecule type" value="Genomic_DNA"/>
</dbReference>
<dbReference type="PANTHER" id="PTHR47481">
    <property type="match status" value="1"/>
</dbReference>
<proteinExistence type="predicted"/>
<dbReference type="PANTHER" id="PTHR47481:SF31">
    <property type="entry name" value="OS01G0873500 PROTEIN"/>
    <property type="match status" value="1"/>
</dbReference>
<evidence type="ECO:0000313" key="1">
    <source>
        <dbReference type="EMBL" id="KAK6151993.1"/>
    </source>
</evidence>
<organism evidence="1 2">
    <name type="scientific">Rehmannia glutinosa</name>
    <name type="common">Chinese foxglove</name>
    <dbReference type="NCBI Taxonomy" id="99300"/>
    <lineage>
        <taxon>Eukaryota</taxon>
        <taxon>Viridiplantae</taxon>
        <taxon>Streptophyta</taxon>
        <taxon>Embryophyta</taxon>
        <taxon>Tracheophyta</taxon>
        <taxon>Spermatophyta</taxon>
        <taxon>Magnoliopsida</taxon>
        <taxon>eudicotyledons</taxon>
        <taxon>Gunneridae</taxon>
        <taxon>Pentapetalae</taxon>
        <taxon>asterids</taxon>
        <taxon>lamiids</taxon>
        <taxon>Lamiales</taxon>
        <taxon>Orobanchaceae</taxon>
        <taxon>Rehmannieae</taxon>
        <taxon>Rehmannia</taxon>
    </lineage>
</organism>
<gene>
    <name evidence="1" type="ORF">DH2020_014628</name>
</gene>
<comment type="caution">
    <text evidence="1">The sequence shown here is derived from an EMBL/GenBank/DDBJ whole genome shotgun (WGS) entry which is preliminary data.</text>
</comment>
<sequence>MPDEYSSTDPGNPKTINPSFLTWNRQDQLLASWLLSSLSESVLISTVGLSTSKEIWECLQTTFSSKNQAKVMQYCMYLQTLKKGNLHMSEYLNKIKNCCDLLGSAGESVSQKDQVMYVLIGLGLEYSPVVVSATSILEPWSLTELHALLLSFENRLETFENRSFIEDGVFSVNIATHTQNNGNRRGGNQQSVRGRGFDGAILKVLIKMVPIEVEASLEPLEVRRTFWNQQTSLPDLSL</sequence>
<dbReference type="Proteomes" id="UP001318860">
    <property type="component" value="Unassembled WGS sequence"/>
</dbReference>
<name>A0ABR0WWZ1_REHGL</name>
<keyword evidence="2" id="KW-1185">Reference proteome</keyword>
<reference evidence="1 2" key="1">
    <citation type="journal article" date="2021" name="Comput. Struct. Biotechnol. J.">
        <title>De novo genome assembly of the potent medicinal plant Rehmannia glutinosa using nanopore technology.</title>
        <authorList>
            <person name="Ma L."/>
            <person name="Dong C."/>
            <person name="Song C."/>
            <person name="Wang X."/>
            <person name="Zheng X."/>
            <person name="Niu Y."/>
            <person name="Chen S."/>
            <person name="Feng W."/>
        </authorList>
    </citation>
    <scope>NUCLEOTIDE SEQUENCE [LARGE SCALE GENOMIC DNA]</scope>
    <source>
        <strain evidence="1">DH-2019</strain>
    </source>
</reference>
<protein>
    <submittedName>
        <fullName evidence="1">Uncharacterized protein</fullName>
    </submittedName>
</protein>
<evidence type="ECO:0000313" key="2">
    <source>
        <dbReference type="Proteomes" id="UP001318860"/>
    </source>
</evidence>